<dbReference type="InterPro" id="IPR025966">
    <property type="entry name" value="OppC_N"/>
</dbReference>
<dbReference type="EMBL" id="JFHE01000009">
    <property type="protein sequence ID" value="KDR35129.1"/>
    <property type="molecule type" value="Genomic_DNA"/>
</dbReference>
<feature type="transmembrane region" description="Helical" evidence="7">
    <location>
        <begin position="142"/>
        <end position="161"/>
    </location>
</feature>
<dbReference type="InterPro" id="IPR035906">
    <property type="entry name" value="MetI-like_sf"/>
</dbReference>
<feature type="domain" description="ABC transmembrane type-1" evidence="8">
    <location>
        <begin position="103"/>
        <end position="293"/>
    </location>
</feature>
<evidence type="ECO:0000313" key="12">
    <source>
        <dbReference type="Proteomes" id="UP000597138"/>
    </source>
</evidence>
<dbReference type="Proteomes" id="UP000027439">
    <property type="component" value="Unassembled WGS sequence"/>
</dbReference>
<evidence type="ECO:0000313" key="10">
    <source>
        <dbReference type="EMBL" id="KDR35129.1"/>
    </source>
</evidence>
<dbReference type="InterPro" id="IPR050366">
    <property type="entry name" value="BP-dependent_transpt_permease"/>
</dbReference>
<dbReference type="PROSITE" id="PS50928">
    <property type="entry name" value="ABC_TM1"/>
    <property type="match status" value="1"/>
</dbReference>
<dbReference type="PANTHER" id="PTHR43386:SF1">
    <property type="entry name" value="D,D-DIPEPTIDE TRANSPORT SYSTEM PERMEASE PROTEIN DDPC-RELATED"/>
    <property type="match status" value="1"/>
</dbReference>
<feature type="transmembrane region" description="Helical" evidence="7">
    <location>
        <begin position="224"/>
        <end position="247"/>
    </location>
</feature>
<feature type="transmembrane region" description="Helical" evidence="7">
    <location>
        <begin position="167"/>
        <end position="186"/>
    </location>
</feature>
<comment type="subcellular location">
    <subcellularLocation>
        <location evidence="1 7">Cell membrane</location>
        <topology evidence="1 7">Multi-pass membrane protein</topology>
    </subcellularLocation>
</comment>
<dbReference type="InterPro" id="IPR000515">
    <property type="entry name" value="MetI-like"/>
</dbReference>
<evidence type="ECO:0000313" key="9">
    <source>
        <dbReference type="EMBL" id="GGD89321.1"/>
    </source>
</evidence>
<evidence type="ECO:0000256" key="4">
    <source>
        <dbReference type="ARBA" id="ARBA00022692"/>
    </source>
</evidence>
<dbReference type="Pfam" id="PF12911">
    <property type="entry name" value="OppC_N"/>
    <property type="match status" value="1"/>
</dbReference>
<keyword evidence="2 7" id="KW-0813">Transport</keyword>
<evidence type="ECO:0000256" key="2">
    <source>
        <dbReference type="ARBA" id="ARBA00022448"/>
    </source>
</evidence>
<dbReference type="CDD" id="cd06261">
    <property type="entry name" value="TM_PBP2"/>
    <property type="match status" value="1"/>
</dbReference>
<sequence>MPHADLSAAPIDDTCAAAPHGAPERPQGWRDALARLAANRLALTGVAVLVVVACLSLAAPWLAPYDPNYAEPAARLAGIGTPGHSLGLDAQGRDLTSRLLWGGRTSLAIVVAAVPAACVASLVIGLFAGYARGLWAVLLMRAIDLLFAFPMILFAINLATVFGPGPFTAGATVLFSALPYLTRVVYANVRAEREREYVEAARALGASGFTIVTRDILPNVLTPLAVYGTTLCGGMIVFLAGLSYLGLGVQPPAPDWGRMVSEGAKVMLFGGAHAATLPALVIVIVSLAFNWLGDGLPDALDPQG</sequence>
<reference evidence="12" key="3">
    <citation type="journal article" date="2019" name="Int. J. Syst. Evol. Microbiol.">
        <title>The Global Catalogue of Microorganisms (GCM) 10K type strain sequencing project: providing services to taxonomists for standard genome sequencing and annotation.</title>
        <authorList>
            <consortium name="The Broad Institute Genomics Platform"/>
            <consortium name="The Broad Institute Genome Sequencing Center for Infectious Disease"/>
            <person name="Wu L."/>
            <person name="Ma J."/>
        </authorList>
    </citation>
    <scope>NUCLEOTIDE SEQUENCE [LARGE SCALE GENOMIC DNA]</scope>
    <source>
        <strain evidence="12">CGMCC 1.11013</strain>
    </source>
</reference>
<comment type="caution">
    <text evidence="10">The sequence shown here is derived from an EMBL/GenBank/DDBJ whole genome shotgun (WGS) entry which is preliminary data.</text>
</comment>
<keyword evidence="5 7" id="KW-1133">Transmembrane helix</keyword>
<organism evidence="10 11">
    <name type="scientific">Caballeronia grimmiae</name>
    <dbReference type="NCBI Taxonomy" id="1071679"/>
    <lineage>
        <taxon>Bacteria</taxon>
        <taxon>Pseudomonadati</taxon>
        <taxon>Pseudomonadota</taxon>
        <taxon>Betaproteobacteria</taxon>
        <taxon>Burkholderiales</taxon>
        <taxon>Burkholderiaceae</taxon>
        <taxon>Caballeronia</taxon>
    </lineage>
</organism>
<dbReference type="Gene3D" id="1.10.3720.10">
    <property type="entry name" value="MetI-like"/>
    <property type="match status" value="1"/>
</dbReference>
<feature type="transmembrane region" description="Helical" evidence="7">
    <location>
        <begin position="41"/>
        <end position="63"/>
    </location>
</feature>
<accession>A0A069P5G3</accession>
<dbReference type="GO" id="GO:0005886">
    <property type="term" value="C:plasma membrane"/>
    <property type="evidence" value="ECO:0007669"/>
    <property type="project" value="UniProtKB-SubCell"/>
</dbReference>
<dbReference type="STRING" id="1071679.BG57_32880"/>
<evidence type="ECO:0000256" key="1">
    <source>
        <dbReference type="ARBA" id="ARBA00004651"/>
    </source>
</evidence>
<evidence type="ECO:0000313" key="11">
    <source>
        <dbReference type="Proteomes" id="UP000027439"/>
    </source>
</evidence>
<gene>
    <name evidence="10" type="ORF">BG57_32880</name>
    <name evidence="9" type="ORF">GCM10010985_49910</name>
</gene>
<feature type="transmembrane region" description="Helical" evidence="7">
    <location>
        <begin position="267"/>
        <end position="292"/>
    </location>
</feature>
<dbReference type="EMBL" id="BMEG01000010">
    <property type="protein sequence ID" value="GGD89321.1"/>
    <property type="molecule type" value="Genomic_DNA"/>
</dbReference>
<dbReference type="Pfam" id="PF00528">
    <property type="entry name" value="BPD_transp_1"/>
    <property type="match status" value="1"/>
</dbReference>
<evidence type="ECO:0000256" key="6">
    <source>
        <dbReference type="ARBA" id="ARBA00023136"/>
    </source>
</evidence>
<dbReference type="PANTHER" id="PTHR43386">
    <property type="entry name" value="OLIGOPEPTIDE TRANSPORT SYSTEM PERMEASE PROTEIN APPC"/>
    <property type="match status" value="1"/>
</dbReference>
<evidence type="ECO:0000256" key="5">
    <source>
        <dbReference type="ARBA" id="ARBA00022989"/>
    </source>
</evidence>
<keyword evidence="4 7" id="KW-0812">Transmembrane</keyword>
<protein>
    <submittedName>
        <fullName evidence="10">ABC transporter permease</fullName>
    </submittedName>
</protein>
<dbReference type="Proteomes" id="UP000597138">
    <property type="component" value="Unassembled WGS sequence"/>
</dbReference>
<dbReference type="eggNOG" id="COG1173">
    <property type="taxonomic scope" value="Bacteria"/>
</dbReference>
<reference evidence="9" key="4">
    <citation type="submission" date="2024-05" db="EMBL/GenBank/DDBJ databases">
        <authorList>
            <person name="Sun Q."/>
            <person name="Zhou Y."/>
        </authorList>
    </citation>
    <scope>NUCLEOTIDE SEQUENCE</scope>
    <source>
        <strain evidence="9">CGMCC 1.11013</strain>
    </source>
</reference>
<keyword evidence="6 7" id="KW-0472">Membrane</keyword>
<comment type="similarity">
    <text evidence="7">Belongs to the binding-protein-dependent transport system permease family.</text>
</comment>
<dbReference type="AlphaFoldDB" id="A0A069P5G3"/>
<keyword evidence="3" id="KW-1003">Cell membrane</keyword>
<feature type="transmembrane region" description="Helical" evidence="7">
    <location>
        <begin position="107"/>
        <end position="130"/>
    </location>
</feature>
<evidence type="ECO:0000259" key="8">
    <source>
        <dbReference type="PROSITE" id="PS50928"/>
    </source>
</evidence>
<proteinExistence type="inferred from homology"/>
<reference evidence="10 11" key="2">
    <citation type="submission" date="2014-03" db="EMBL/GenBank/DDBJ databases">
        <title>Draft Genome Sequences of Four Burkholderia Strains.</title>
        <authorList>
            <person name="Liu X.Y."/>
            <person name="Li C.X."/>
            <person name="Xu J.H."/>
        </authorList>
    </citation>
    <scope>NUCLEOTIDE SEQUENCE [LARGE SCALE GENOMIC DNA]</scope>
    <source>
        <strain evidence="10 11">R27</strain>
    </source>
</reference>
<name>A0A069P5G3_9BURK</name>
<dbReference type="RefSeq" id="WP_035963517.1">
    <property type="nucleotide sequence ID" value="NZ_BMEG01000010.1"/>
</dbReference>
<reference evidence="9" key="1">
    <citation type="journal article" date="2014" name="Int. J. Syst. Evol. Microbiol.">
        <title>Complete genome of a new Firmicutes species belonging to the dominant human colonic microbiota ('Ruminococcus bicirculans') reveals two chromosomes and a selective capacity to utilize plant glucans.</title>
        <authorList>
            <consortium name="NISC Comparative Sequencing Program"/>
            <person name="Wegmann U."/>
            <person name="Louis P."/>
            <person name="Goesmann A."/>
            <person name="Henrissat B."/>
            <person name="Duncan S.H."/>
            <person name="Flint H.J."/>
        </authorList>
    </citation>
    <scope>NUCLEOTIDE SEQUENCE</scope>
    <source>
        <strain evidence="9">CGMCC 1.11013</strain>
    </source>
</reference>
<dbReference type="GO" id="GO:0055085">
    <property type="term" value="P:transmembrane transport"/>
    <property type="evidence" value="ECO:0007669"/>
    <property type="project" value="InterPro"/>
</dbReference>
<dbReference type="OrthoDB" id="9783218at2"/>
<keyword evidence="12" id="KW-1185">Reference proteome</keyword>
<evidence type="ECO:0000256" key="3">
    <source>
        <dbReference type="ARBA" id="ARBA00022475"/>
    </source>
</evidence>
<dbReference type="SUPFAM" id="SSF161098">
    <property type="entry name" value="MetI-like"/>
    <property type="match status" value="1"/>
</dbReference>
<evidence type="ECO:0000256" key="7">
    <source>
        <dbReference type="RuleBase" id="RU363032"/>
    </source>
</evidence>